<dbReference type="GO" id="GO:0046872">
    <property type="term" value="F:metal ion binding"/>
    <property type="evidence" value="ECO:0007669"/>
    <property type="project" value="UniProtKB-KW"/>
</dbReference>
<comment type="similarity">
    <text evidence="1">Belongs to the peptidase S45 family.</text>
</comment>
<dbReference type="Gene3D" id="1.10.439.10">
    <property type="entry name" value="Penicillin Amidohydrolase, domain 1"/>
    <property type="match status" value="1"/>
</dbReference>
<evidence type="ECO:0000256" key="4">
    <source>
        <dbReference type="ARBA" id="ARBA00023145"/>
    </source>
</evidence>
<protein>
    <submittedName>
        <fullName evidence="7">Glutaryl-7-aminocephalosporanic-acid acylase</fullName>
    </submittedName>
</protein>
<dbReference type="PANTHER" id="PTHR34218:SF3">
    <property type="entry name" value="ACYL-HOMOSERINE LACTONE ACYLASE PVDQ"/>
    <property type="match status" value="1"/>
</dbReference>
<dbReference type="Gene3D" id="2.30.120.10">
    <property type="match status" value="1"/>
</dbReference>
<comment type="cofactor">
    <cofactor evidence="6">
        <name>Ca(2+)</name>
        <dbReference type="ChEBI" id="CHEBI:29108"/>
    </cofactor>
    <text evidence="6">Binds 1 Ca(2+) ion per dimer.</text>
</comment>
<evidence type="ECO:0000256" key="5">
    <source>
        <dbReference type="PIRSR" id="PIRSR001227-1"/>
    </source>
</evidence>
<feature type="active site" description="Nucleophile" evidence="5">
    <location>
        <position position="219"/>
    </location>
</feature>
<evidence type="ECO:0000313" key="8">
    <source>
        <dbReference type="Proteomes" id="UP000286954"/>
    </source>
</evidence>
<dbReference type="EMBL" id="CP018911">
    <property type="protein sequence ID" value="AZU05093.1"/>
    <property type="molecule type" value="Genomic_DNA"/>
</dbReference>
<dbReference type="OrthoDB" id="9760084at2"/>
<dbReference type="GO" id="GO:0016811">
    <property type="term" value="F:hydrolase activity, acting on carbon-nitrogen (but not peptide) bonds, in linear amides"/>
    <property type="evidence" value="ECO:0007669"/>
    <property type="project" value="InterPro"/>
</dbReference>
<dbReference type="Gene3D" id="1.10.1400.10">
    <property type="match status" value="1"/>
</dbReference>
<dbReference type="RefSeq" id="WP_127568586.1">
    <property type="nucleotide sequence ID" value="NZ_BMFB01000001.1"/>
</dbReference>
<keyword evidence="6" id="KW-0479">Metal-binding</keyword>
<keyword evidence="6" id="KW-0106">Calcium</keyword>
<evidence type="ECO:0000256" key="3">
    <source>
        <dbReference type="ARBA" id="ARBA00022801"/>
    </source>
</evidence>
<sequence>MRVGRIILIAVPVVLALAVAGAFAAGLRLVPVEMRSFDADAALAEARAYDAEIFRDEWGVPRVLGTTDPDAAFALAFAHAEDDFPTIQYALRAALGPEMLAADESEARGAYLVQALGVTALVAAEYETQLTLDTRALLSGYAAGLNYYAALHPDERVRDLFPVTGRDVAALAAFYFPLFYGMSDVLTDLFAPDVERDGARGQELQVHFIAPGEQYELGSNAIAVAPSRSDDGATRVVINSHQPVEGPVAWYETHMMSGEGLNFAGGTFPGVPVLHLGANPGMAHAATINRPDLIDVYALTVGLDDRSYLLDGEYVPFERSTARMLVHLWGPFAFQVTRPIERSVHGTVLRTERGVFAIRHATQGDLRGVEQTYRLMHARTLGEYETAMEMLAMGNTNRVVGDSAGRIARYYNARMPLRLDEPGLDWRGILPGDRSDLVWSEFASFSALPHMVDPAAGYVVDANHTPFRVTLGDEDPQEGDFPRTFGIETHMTNRGLVATTALAALETISRDELLAIKWDHSFHPDSQAMQLRAELLAMDWSEEPLMADALAIIEAWDGLANFDNPHAALSLLTYQPVGTARAAGRAGPPLDEAFRDAVVYLAEHHGRLDPPWREVNFIRRGDVAVPLQGGPDTLRAVYGQRNGDGTLSMVAGDGLVMLAEWDSEGEFSLWAVHHFGSSNRPGDPHYTSQMQDFADEVMRRVPMTVDEVRDSAVEAYRPGERG</sequence>
<dbReference type="KEGG" id="gak:X907_2581"/>
<dbReference type="PIRSF" id="PIRSF001227">
    <property type="entry name" value="Pen_acylase"/>
    <property type="match status" value="1"/>
</dbReference>
<dbReference type="PANTHER" id="PTHR34218">
    <property type="entry name" value="PEPTIDASE S45 PENICILLIN AMIDASE"/>
    <property type="match status" value="1"/>
</dbReference>
<dbReference type="InterPro" id="IPR023343">
    <property type="entry name" value="Penicillin_amidase_dom1"/>
</dbReference>
<evidence type="ECO:0000313" key="7">
    <source>
        <dbReference type="EMBL" id="AZU05093.1"/>
    </source>
</evidence>
<keyword evidence="3" id="KW-0378">Hydrolase</keyword>
<dbReference type="InterPro" id="IPR043147">
    <property type="entry name" value="Penicillin_amidase_A-knob"/>
</dbReference>
<dbReference type="InterPro" id="IPR043146">
    <property type="entry name" value="Penicillin_amidase_N_B-knob"/>
</dbReference>
<dbReference type="InterPro" id="IPR014395">
    <property type="entry name" value="Pen/GL7ACA/AHL_acylase"/>
</dbReference>
<dbReference type="InterPro" id="IPR029055">
    <property type="entry name" value="Ntn_hydrolases_N"/>
</dbReference>
<keyword evidence="4" id="KW-0865">Zymogen</keyword>
<dbReference type="Pfam" id="PF01804">
    <property type="entry name" value="Penicil_amidase"/>
    <property type="match status" value="1"/>
</dbReference>
<accession>A0A3T0ECV2</accession>
<feature type="binding site" evidence="6">
    <location>
        <position position="292"/>
    </location>
    <ligand>
        <name>Ca(2+)</name>
        <dbReference type="ChEBI" id="CHEBI:29108"/>
    </ligand>
</feature>
<organism evidence="7 8">
    <name type="scientific">Glycocaulis alkaliphilus</name>
    <dbReference type="NCBI Taxonomy" id="1434191"/>
    <lineage>
        <taxon>Bacteria</taxon>
        <taxon>Pseudomonadati</taxon>
        <taxon>Pseudomonadota</taxon>
        <taxon>Alphaproteobacteria</taxon>
        <taxon>Maricaulales</taxon>
        <taxon>Maricaulaceae</taxon>
        <taxon>Glycocaulis</taxon>
    </lineage>
</organism>
<dbReference type="SUPFAM" id="SSF56235">
    <property type="entry name" value="N-terminal nucleophile aminohydrolases (Ntn hydrolases)"/>
    <property type="match status" value="1"/>
</dbReference>
<dbReference type="AlphaFoldDB" id="A0A3T0ECV2"/>
<dbReference type="Gene3D" id="3.60.20.10">
    <property type="entry name" value="Glutamine Phosphoribosylpyrophosphate, subunit 1, domain 1"/>
    <property type="match status" value="1"/>
</dbReference>
<keyword evidence="8" id="KW-1185">Reference proteome</keyword>
<dbReference type="InterPro" id="IPR002692">
    <property type="entry name" value="S45"/>
</dbReference>
<evidence type="ECO:0000256" key="1">
    <source>
        <dbReference type="ARBA" id="ARBA00006586"/>
    </source>
</evidence>
<keyword evidence="2" id="KW-0732">Signal</keyword>
<gene>
    <name evidence="7" type="ORF">X907_2581</name>
</gene>
<dbReference type="Proteomes" id="UP000286954">
    <property type="component" value="Chromosome"/>
</dbReference>
<evidence type="ECO:0000256" key="2">
    <source>
        <dbReference type="ARBA" id="ARBA00022729"/>
    </source>
</evidence>
<reference evidence="7 8" key="1">
    <citation type="submission" date="2016-12" db="EMBL/GenBank/DDBJ databases">
        <title>The genome of dimorphic prosthecate Glycocaulis alkaliphilus 6b-8t, isolated from crude oil dictates its adaptability in petroleum environments.</title>
        <authorList>
            <person name="Wu X.-L."/>
            <person name="Geng S."/>
        </authorList>
    </citation>
    <scope>NUCLEOTIDE SEQUENCE [LARGE SCALE GENOMIC DNA]</scope>
    <source>
        <strain evidence="7 8">6B-8</strain>
    </source>
</reference>
<evidence type="ECO:0000256" key="6">
    <source>
        <dbReference type="PIRSR" id="PIRSR001227-2"/>
    </source>
</evidence>
<name>A0A3T0ECV2_9PROT</name>
<proteinExistence type="inferred from homology"/>
<dbReference type="GO" id="GO:0017000">
    <property type="term" value="P:antibiotic biosynthetic process"/>
    <property type="evidence" value="ECO:0007669"/>
    <property type="project" value="InterPro"/>
</dbReference>
<feature type="binding site" evidence="6">
    <location>
        <position position="295"/>
    </location>
    <ligand>
        <name>Ca(2+)</name>
        <dbReference type="ChEBI" id="CHEBI:29108"/>
    </ligand>
</feature>